<dbReference type="PANTHER" id="PTHR34471:SF1">
    <property type="entry name" value="ARGININE REPRESSOR"/>
    <property type="match status" value="1"/>
</dbReference>
<name>A0A410DSP2_9CLOT</name>
<dbReference type="AlphaFoldDB" id="A0A410DSP2"/>
<feature type="domain" description="Arginine repressor DNA-binding" evidence="9">
    <location>
        <begin position="2"/>
        <end position="62"/>
    </location>
</feature>
<organism evidence="11 12">
    <name type="scientific">Clostridium manihotivorum</name>
    <dbReference type="NCBI Taxonomy" id="2320868"/>
    <lineage>
        <taxon>Bacteria</taxon>
        <taxon>Bacillati</taxon>
        <taxon>Bacillota</taxon>
        <taxon>Clostridia</taxon>
        <taxon>Eubacteriales</taxon>
        <taxon>Clostridiaceae</taxon>
        <taxon>Clostridium</taxon>
    </lineage>
</organism>
<dbReference type="RefSeq" id="WP_128212865.1">
    <property type="nucleotide sequence ID" value="NZ_CP025746.1"/>
</dbReference>
<dbReference type="GO" id="GO:0034618">
    <property type="term" value="F:arginine binding"/>
    <property type="evidence" value="ECO:0007669"/>
    <property type="project" value="InterPro"/>
</dbReference>
<dbReference type="GO" id="GO:0003700">
    <property type="term" value="F:DNA-binding transcription factor activity"/>
    <property type="evidence" value="ECO:0007669"/>
    <property type="project" value="UniProtKB-UniRule"/>
</dbReference>
<dbReference type="GO" id="GO:0006526">
    <property type="term" value="P:L-arginine biosynthetic process"/>
    <property type="evidence" value="ECO:0007669"/>
    <property type="project" value="UniProtKB-UniPathway"/>
</dbReference>
<dbReference type="OrthoDB" id="9807089at2"/>
<keyword evidence="5 7" id="KW-0238">DNA-binding</keyword>
<dbReference type="HAMAP" id="MF_00173">
    <property type="entry name" value="Arg_repressor"/>
    <property type="match status" value="1"/>
</dbReference>
<evidence type="ECO:0000256" key="7">
    <source>
        <dbReference type="HAMAP-Rule" id="MF_00173"/>
    </source>
</evidence>
<dbReference type="Gene3D" id="3.30.1360.40">
    <property type="match status" value="1"/>
</dbReference>
<dbReference type="GO" id="GO:0003677">
    <property type="term" value="F:DNA binding"/>
    <property type="evidence" value="ECO:0007669"/>
    <property type="project" value="UniProtKB-KW"/>
</dbReference>
<evidence type="ECO:0000256" key="2">
    <source>
        <dbReference type="ARBA" id="ARBA00008316"/>
    </source>
</evidence>
<keyword evidence="3 7" id="KW-0963">Cytoplasm</keyword>
<dbReference type="SUPFAM" id="SSF46785">
    <property type="entry name" value="Winged helix' DNA-binding domain"/>
    <property type="match status" value="1"/>
</dbReference>
<protein>
    <recommendedName>
        <fullName evidence="7 8">Arginine repressor</fullName>
    </recommendedName>
</protein>
<dbReference type="GO" id="GO:1900079">
    <property type="term" value="P:regulation of arginine biosynthetic process"/>
    <property type="evidence" value="ECO:0007669"/>
    <property type="project" value="UniProtKB-UniRule"/>
</dbReference>
<dbReference type="UniPathway" id="UPA00068"/>
<proteinExistence type="inferred from homology"/>
<evidence type="ECO:0000259" key="10">
    <source>
        <dbReference type="Pfam" id="PF02863"/>
    </source>
</evidence>
<comment type="similarity">
    <text evidence="2 7">Belongs to the ArgR family.</text>
</comment>
<dbReference type="GO" id="GO:0005737">
    <property type="term" value="C:cytoplasm"/>
    <property type="evidence" value="ECO:0007669"/>
    <property type="project" value="UniProtKB-SubCell"/>
</dbReference>
<accession>A0A410DSP2</accession>
<dbReference type="InterPro" id="IPR036390">
    <property type="entry name" value="WH_DNA-bd_sf"/>
</dbReference>
<evidence type="ECO:0000256" key="1">
    <source>
        <dbReference type="ARBA" id="ARBA00004496"/>
    </source>
</evidence>
<keyword evidence="4 7" id="KW-0805">Transcription regulation</keyword>
<dbReference type="InterPro" id="IPR020900">
    <property type="entry name" value="Arg_repress_DNA-bd"/>
</dbReference>
<dbReference type="EMBL" id="CP025746">
    <property type="protein sequence ID" value="QAA32075.1"/>
    <property type="molecule type" value="Genomic_DNA"/>
</dbReference>
<evidence type="ECO:0000256" key="4">
    <source>
        <dbReference type="ARBA" id="ARBA00023015"/>
    </source>
</evidence>
<dbReference type="Gene3D" id="1.10.10.10">
    <property type="entry name" value="Winged helix-like DNA-binding domain superfamily/Winged helix DNA-binding domain"/>
    <property type="match status" value="1"/>
</dbReference>
<dbReference type="NCBIfam" id="TIGR01529">
    <property type="entry name" value="argR_whole"/>
    <property type="match status" value="1"/>
</dbReference>
<gene>
    <name evidence="7" type="primary">argR</name>
    <name evidence="11" type="ORF">C1I91_10630</name>
</gene>
<evidence type="ECO:0000256" key="3">
    <source>
        <dbReference type="ARBA" id="ARBA00022490"/>
    </source>
</evidence>
<sequence length="150" mass="16508">MKSKRHTKILEIINNKSIETQEELAEILKKEGFDVTQATVSRDIKTLKLIKVLGDGGRYKYASINNSTNDMTDKMASIFTNTVLSVENVDKMVVVKTLSGSAPAAAEAIDTLHFTDIAGTIAGDNTIFIIVRTLETAEDLVSKMRKMINT</sequence>
<dbReference type="PRINTS" id="PR01467">
    <property type="entry name" value="ARGREPRESSOR"/>
</dbReference>
<evidence type="ECO:0000259" key="9">
    <source>
        <dbReference type="Pfam" id="PF01316"/>
    </source>
</evidence>
<dbReference type="NCBIfam" id="NF001680">
    <property type="entry name" value="PRK00441.1"/>
    <property type="match status" value="1"/>
</dbReference>
<keyword evidence="7" id="KW-0028">Amino-acid biosynthesis</keyword>
<dbReference type="InterPro" id="IPR036388">
    <property type="entry name" value="WH-like_DNA-bd_sf"/>
</dbReference>
<keyword evidence="6 7" id="KW-0804">Transcription</keyword>
<keyword evidence="12" id="KW-1185">Reference proteome</keyword>
<dbReference type="PANTHER" id="PTHR34471">
    <property type="entry name" value="ARGININE REPRESSOR"/>
    <property type="match status" value="1"/>
</dbReference>
<dbReference type="InterPro" id="IPR036251">
    <property type="entry name" value="Arg_repress_C_sf"/>
</dbReference>
<comment type="function">
    <text evidence="7">Regulates arginine biosynthesis genes.</text>
</comment>
<reference evidence="11 12" key="1">
    <citation type="submission" date="2018-01" db="EMBL/GenBank/DDBJ databases">
        <title>Genome Sequencing and Assembly of Anaerobacter polyendosporus strain CT4.</title>
        <authorList>
            <person name="Tachaapaikoon C."/>
            <person name="Sutheeworapong S."/>
            <person name="Jenjaroenpun P."/>
            <person name="Wongsurawat T."/>
            <person name="Nookeaw I."/>
            <person name="Cheawchanlertfa P."/>
            <person name="Kosugi A."/>
            <person name="Cheevadhanarak S."/>
            <person name="Ratanakhanokchai K."/>
        </authorList>
    </citation>
    <scope>NUCLEOTIDE SEQUENCE [LARGE SCALE GENOMIC DNA]</scope>
    <source>
        <strain evidence="11 12">CT4</strain>
    </source>
</reference>
<dbReference type="KEGG" id="cmah:C1I91_10630"/>
<keyword evidence="7" id="KW-0678">Repressor</keyword>
<evidence type="ECO:0000256" key="5">
    <source>
        <dbReference type="ARBA" id="ARBA00023125"/>
    </source>
</evidence>
<evidence type="ECO:0000313" key="12">
    <source>
        <dbReference type="Proteomes" id="UP000286268"/>
    </source>
</evidence>
<feature type="domain" description="Arginine repressor C-terminal" evidence="10">
    <location>
        <begin position="80"/>
        <end position="145"/>
    </location>
</feature>
<comment type="subcellular location">
    <subcellularLocation>
        <location evidence="1 7">Cytoplasm</location>
    </subcellularLocation>
</comment>
<dbReference type="Proteomes" id="UP000286268">
    <property type="component" value="Chromosome"/>
</dbReference>
<dbReference type="InterPro" id="IPR001669">
    <property type="entry name" value="Arg_repress"/>
</dbReference>
<dbReference type="Pfam" id="PF02863">
    <property type="entry name" value="Arg_repressor_C"/>
    <property type="match status" value="1"/>
</dbReference>
<evidence type="ECO:0000256" key="6">
    <source>
        <dbReference type="ARBA" id="ARBA00023163"/>
    </source>
</evidence>
<comment type="pathway">
    <text evidence="7">Amino-acid biosynthesis; L-arginine biosynthesis [regulation].</text>
</comment>
<dbReference type="SUPFAM" id="SSF55252">
    <property type="entry name" value="C-terminal domain of arginine repressor"/>
    <property type="match status" value="1"/>
</dbReference>
<evidence type="ECO:0000256" key="8">
    <source>
        <dbReference type="NCBIfam" id="TIGR01529"/>
    </source>
</evidence>
<evidence type="ECO:0000313" key="11">
    <source>
        <dbReference type="EMBL" id="QAA32075.1"/>
    </source>
</evidence>
<keyword evidence="7" id="KW-0055">Arginine biosynthesis</keyword>
<dbReference type="InterPro" id="IPR020899">
    <property type="entry name" value="Arg_repress_C"/>
</dbReference>
<dbReference type="Pfam" id="PF01316">
    <property type="entry name" value="Arg_repressor"/>
    <property type="match status" value="1"/>
</dbReference>
<dbReference type="GO" id="GO:0051259">
    <property type="term" value="P:protein complex oligomerization"/>
    <property type="evidence" value="ECO:0007669"/>
    <property type="project" value="InterPro"/>
</dbReference>